<name>A0A917JEE3_9ENTE</name>
<evidence type="ECO:0000259" key="2">
    <source>
        <dbReference type="Pfam" id="PF02481"/>
    </source>
</evidence>
<dbReference type="Proteomes" id="UP000622610">
    <property type="component" value="Unassembled WGS sequence"/>
</dbReference>
<feature type="domain" description="Smf/DprA SLOG" evidence="2">
    <location>
        <begin position="80"/>
        <end position="287"/>
    </location>
</feature>
<keyword evidence="4" id="KW-1185">Reference proteome</keyword>
<proteinExistence type="inferred from homology"/>
<accession>A0A917JEE3</accession>
<dbReference type="EMBL" id="BMDT01000001">
    <property type="protein sequence ID" value="GGI64532.1"/>
    <property type="molecule type" value="Genomic_DNA"/>
</dbReference>
<dbReference type="InterPro" id="IPR003488">
    <property type="entry name" value="DprA"/>
</dbReference>
<evidence type="ECO:0000313" key="4">
    <source>
        <dbReference type="Proteomes" id="UP000622610"/>
    </source>
</evidence>
<reference evidence="3" key="2">
    <citation type="submission" date="2020-09" db="EMBL/GenBank/DDBJ databases">
        <authorList>
            <person name="Sun Q."/>
            <person name="Sedlacek I."/>
        </authorList>
    </citation>
    <scope>NUCLEOTIDE SEQUENCE</scope>
    <source>
        <strain evidence="3">CCM 8433</strain>
    </source>
</reference>
<evidence type="ECO:0000256" key="1">
    <source>
        <dbReference type="ARBA" id="ARBA00006525"/>
    </source>
</evidence>
<dbReference type="PANTHER" id="PTHR43022">
    <property type="entry name" value="PROTEIN SMF"/>
    <property type="match status" value="1"/>
</dbReference>
<comment type="caution">
    <text evidence="3">The sequence shown here is derived from an EMBL/GenBank/DDBJ whole genome shotgun (WGS) entry which is preliminary data.</text>
</comment>
<organism evidence="3 4">
    <name type="scientific">Enterococcus alcedinis</name>
    <dbReference type="NCBI Taxonomy" id="1274384"/>
    <lineage>
        <taxon>Bacteria</taxon>
        <taxon>Bacillati</taxon>
        <taxon>Bacillota</taxon>
        <taxon>Bacilli</taxon>
        <taxon>Lactobacillales</taxon>
        <taxon>Enterococcaceae</taxon>
        <taxon>Enterococcus</taxon>
    </lineage>
</organism>
<protein>
    <submittedName>
        <fullName evidence="3">DNA processing protein DprA</fullName>
    </submittedName>
</protein>
<dbReference type="NCBIfam" id="TIGR00732">
    <property type="entry name" value="dprA"/>
    <property type="match status" value="1"/>
</dbReference>
<gene>
    <name evidence="3" type="ORF">GCM10011482_01860</name>
</gene>
<comment type="similarity">
    <text evidence="1">Belongs to the DprA/Smf family.</text>
</comment>
<dbReference type="Pfam" id="PF02481">
    <property type="entry name" value="DNA_processg_A"/>
    <property type="match status" value="1"/>
</dbReference>
<reference evidence="3" key="1">
    <citation type="journal article" date="2014" name="Int. J. Syst. Evol. Microbiol.">
        <title>Complete genome sequence of Corynebacterium casei LMG S-19264T (=DSM 44701T), isolated from a smear-ripened cheese.</title>
        <authorList>
            <consortium name="US DOE Joint Genome Institute (JGI-PGF)"/>
            <person name="Walter F."/>
            <person name="Albersmeier A."/>
            <person name="Kalinowski J."/>
            <person name="Ruckert C."/>
        </authorList>
    </citation>
    <scope>NUCLEOTIDE SEQUENCE</scope>
    <source>
        <strain evidence="3">CCM 8433</strain>
    </source>
</reference>
<dbReference type="PANTHER" id="PTHR43022:SF1">
    <property type="entry name" value="PROTEIN SMF"/>
    <property type="match status" value="1"/>
</dbReference>
<dbReference type="Gene3D" id="3.40.50.450">
    <property type="match status" value="1"/>
</dbReference>
<dbReference type="AlphaFoldDB" id="A0A917JEE3"/>
<sequence>MDKNSDMEDLLLKLVYCEGLSIVGKWKVLKVALKLEYTKFSVEELVKITNYQGKKGILQTSWQGLQLEELKEKLSNQKALSFYSSDYPESLKNSHYPPLFLFYEGNINWLNYPSLAIVGARDATRYANQVLQRIVPRLVEKNQVIVSGLAKGVDRFSHELALRSGGKTIGVIGCGLDICYPREVSDLFLEMKQNHLVLSEYPLNTPIKRHHFPMRNRIIAGISDGTCVIEAKERSGSLITAQLALEAGKEVFAIPGEILSGQSNGCHHLIQDGAKCVYRMEDILEDLPKY</sequence>
<evidence type="ECO:0000313" key="3">
    <source>
        <dbReference type="EMBL" id="GGI64532.1"/>
    </source>
</evidence>
<dbReference type="SUPFAM" id="SSF102405">
    <property type="entry name" value="MCP/YpsA-like"/>
    <property type="match status" value="1"/>
</dbReference>
<dbReference type="GO" id="GO:0009294">
    <property type="term" value="P:DNA-mediated transformation"/>
    <property type="evidence" value="ECO:0007669"/>
    <property type="project" value="InterPro"/>
</dbReference>
<dbReference type="InterPro" id="IPR057666">
    <property type="entry name" value="DrpA_SLOG"/>
</dbReference>